<feature type="chain" id="PRO_5014337183" evidence="1">
    <location>
        <begin position="19"/>
        <end position="261"/>
    </location>
</feature>
<accession>A0A2J6S407</accession>
<feature type="signal peptide" evidence="1">
    <location>
        <begin position="1"/>
        <end position="18"/>
    </location>
</feature>
<gene>
    <name evidence="2" type="ORF">L207DRAFT_452551</name>
</gene>
<name>A0A2J6S407_HYAVF</name>
<dbReference type="EMBL" id="KZ613940">
    <property type="protein sequence ID" value="PMD45503.1"/>
    <property type="molecule type" value="Genomic_DNA"/>
</dbReference>
<protein>
    <submittedName>
        <fullName evidence="2">Uncharacterized protein</fullName>
    </submittedName>
</protein>
<dbReference type="AlphaFoldDB" id="A0A2J6S407"/>
<organism evidence="2 3">
    <name type="scientific">Hyaloscypha variabilis (strain UAMH 11265 / GT02V1 / F)</name>
    <name type="common">Meliniomyces variabilis</name>
    <dbReference type="NCBI Taxonomy" id="1149755"/>
    <lineage>
        <taxon>Eukaryota</taxon>
        <taxon>Fungi</taxon>
        <taxon>Dikarya</taxon>
        <taxon>Ascomycota</taxon>
        <taxon>Pezizomycotina</taxon>
        <taxon>Leotiomycetes</taxon>
        <taxon>Helotiales</taxon>
        <taxon>Hyaloscyphaceae</taxon>
        <taxon>Hyaloscypha</taxon>
        <taxon>Hyaloscypha variabilis</taxon>
    </lineage>
</organism>
<keyword evidence="3" id="KW-1185">Reference proteome</keyword>
<evidence type="ECO:0000256" key="1">
    <source>
        <dbReference type="SAM" id="SignalP"/>
    </source>
</evidence>
<reference evidence="2 3" key="1">
    <citation type="submission" date="2016-04" db="EMBL/GenBank/DDBJ databases">
        <title>A degradative enzymes factory behind the ericoid mycorrhizal symbiosis.</title>
        <authorList>
            <consortium name="DOE Joint Genome Institute"/>
            <person name="Martino E."/>
            <person name="Morin E."/>
            <person name="Grelet G."/>
            <person name="Kuo A."/>
            <person name="Kohler A."/>
            <person name="Daghino S."/>
            <person name="Barry K."/>
            <person name="Choi C."/>
            <person name="Cichocki N."/>
            <person name="Clum A."/>
            <person name="Copeland A."/>
            <person name="Hainaut M."/>
            <person name="Haridas S."/>
            <person name="Labutti K."/>
            <person name="Lindquist E."/>
            <person name="Lipzen A."/>
            <person name="Khouja H.-R."/>
            <person name="Murat C."/>
            <person name="Ohm R."/>
            <person name="Olson A."/>
            <person name="Spatafora J."/>
            <person name="Veneault-Fourrey C."/>
            <person name="Henrissat B."/>
            <person name="Grigoriev I."/>
            <person name="Martin F."/>
            <person name="Perotto S."/>
        </authorList>
    </citation>
    <scope>NUCLEOTIDE SEQUENCE [LARGE SCALE GENOMIC DNA]</scope>
    <source>
        <strain evidence="2 3">F</strain>
    </source>
</reference>
<proteinExistence type="predicted"/>
<evidence type="ECO:0000313" key="2">
    <source>
        <dbReference type="EMBL" id="PMD45503.1"/>
    </source>
</evidence>
<dbReference type="OrthoDB" id="4821403at2759"/>
<dbReference type="Proteomes" id="UP000235786">
    <property type="component" value="Unassembled WGS sequence"/>
</dbReference>
<keyword evidence="1" id="KW-0732">Signal</keyword>
<evidence type="ECO:0000313" key="3">
    <source>
        <dbReference type="Proteomes" id="UP000235786"/>
    </source>
</evidence>
<sequence length="261" mass="28552">MLLKLWCIAAGAFSTASALYNAIETGSQPDLNICPLRRHQTPPNNIEIRLPPTFQLPSQIDWEPTPPFWFLGTWYFAYSNSVVYQLFQNMQWTLYPTGTYGIDGTLQDLTSEFALNKTSFVFKNYGVDTPTVINGQPVPDSYTYIPTPPLTFANNTWEVIAWGYDSDGVPYAVVYETPADGGLVGPSLDIISRSDKGPSKPTLDAIYDGINDLHNEALSAVLKIVVKLTQNGGRNGELFPSCNATCQTNAYAFGVALGTGG</sequence>